<protein>
    <submittedName>
        <fullName evidence="1">(spotted green pufferfish) hypothetical protein</fullName>
    </submittedName>
</protein>
<sequence>MLYIFMSSQMASKWKKQQEHGQQIDDGCWRSMMCRQLFLRLFFNHP</sequence>
<dbReference type="KEGG" id="tng:GSTEN00027679G001"/>
<reference evidence="1" key="2">
    <citation type="submission" date="2004-02" db="EMBL/GenBank/DDBJ databases">
        <authorList>
            <consortium name="Genoscope"/>
            <consortium name="Whitehead Institute Centre for Genome Research"/>
        </authorList>
    </citation>
    <scope>NUCLEOTIDE SEQUENCE</scope>
</reference>
<reference evidence="1" key="1">
    <citation type="journal article" date="2004" name="Nature">
        <title>Genome duplication in the teleost fish Tetraodon nigroviridis reveals the early vertebrate proto-karyotype.</title>
        <authorList>
            <person name="Jaillon O."/>
            <person name="Aury J.-M."/>
            <person name="Brunet F."/>
            <person name="Petit J.-L."/>
            <person name="Stange-Thomann N."/>
            <person name="Mauceli E."/>
            <person name="Bouneau L."/>
            <person name="Fischer C."/>
            <person name="Ozouf-Costaz C."/>
            <person name="Bernot A."/>
            <person name="Nicaud S."/>
            <person name="Jaffe D."/>
            <person name="Fisher S."/>
            <person name="Lutfalla G."/>
            <person name="Dossat C."/>
            <person name="Segurens B."/>
            <person name="Dasilva C."/>
            <person name="Salanoubat M."/>
            <person name="Levy M."/>
            <person name="Boudet N."/>
            <person name="Castellano S."/>
            <person name="Anthouard V."/>
            <person name="Jubin C."/>
            <person name="Castelli V."/>
            <person name="Katinka M."/>
            <person name="Vacherie B."/>
            <person name="Biemont C."/>
            <person name="Skalli Z."/>
            <person name="Cattolico L."/>
            <person name="Poulain J."/>
            <person name="De Berardinis V."/>
            <person name="Cruaud C."/>
            <person name="Duprat S."/>
            <person name="Brottier P."/>
            <person name="Coutanceau J.-P."/>
            <person name="Gouzy J."/>
            <person name="Parra G."/>
            <person name="Lardier G."/>
            <person name="Chapple C."/>
            <person name="McKernan K.J."/>
            <person name="McEwan P."/>
            <person name="Bosak S."/>
            <person name="Kellis M."/>
            <person name="Volff J.-N."/>
            <person name="Guigo R."/>
            <person name="Zody M.C."/>
            <person name="Mesirov J."/>
            <person name="Lindblad-Toh K."/>
            <person name="Birren B."/>
            <person name="Nusbaum C."/>
            <person name="Kahn D."/>
            <person name="Robinson-Rechavi M."/>
            <person name="Laudet V."/>
            <person name="Schachter V."/>
            <person name="Quetier F."/>
            <person name="Saurin W."/>
            <person name="Scarpelli C."/>
            <person name="Wincker P."/>
            <person name="Lander E.S."/>
            <person name="Weissenbach J."/>
            <person name="Roest Crollius H."/>
        </authorList>
    </citation>
    <scope>NUCLEOTIDE SEQUENCE [LARGE SCALE GENOMIC DNA]</scope>
</reference>
<evidence type="ECO:0000313" key="1">
    <source>
        <dbReference type="EMBL" id="CAG07130.1"/>
    </source>
</evidence>
<accession>Q4RWV2</accession>
<comment type="caution">
    <text evidence="1">The sequence shown here is derived from an EMBL/GenBank/DDBJ whole genome shotgun (WGS) entry which is preliminary data.</text>
</comment>
<dbReference type="EMBL" id="CAAE01014981">
    <property type="protein sequence ID" value="CAG07130.1"/>
    <property type="molecule type" value="Genomic_DNA"/>
</dbReference>
<dbReference type="AlphaFoldDB" id="Q4RWV2"/>
<name>Q4RWV2_TETNG</name>
<gene>
    <name evidence="1" type="ORF">GSTENG00027679001</name>
</gene>
<proteinExistence type="predicted"/>
<organism evidence="1">
    <name type="scientific">Tetraodon nigroviridis</name>
    <name type="common">Spotted green pufferfish</name>
    <name type="synonym">Chelonodon nigroviridis</name>
    <dbReference type="NCBI Taxonomy" id="99883"/>
    <lineage>
        <taxon>Eukaryota</taxon>
        <taxon>Metazoa</taxon>
        <taxon>Chordata</taxon>
        <taxon>Craniata</taxon>
        <taxon>Vertebrata</taxon>
        <taxon>Euteleostomi</taxon>
        <taxon>Actinopterygii</taxon>
        <taxon>Neopterygii</taxon>
        <taxon>Teleostei</taxon>
        <taxon>Neoteleostei</taxon>
        <taxon>Acanthomorphata</taxon>
        <taxon>Eupercaria</taxon>
        <taxon>Tetraodontiformes</taxon>
        <taxon>Tetradontoidea</taxon>
        <taxon>Tetraodontidae</taxon>
        <taxon>Tetraodon</taxon>
    </lineage>
</organism>